<dbReference type="EMBL" id="BARU01027058">
    <property type="protein sequence ID" value="GAH69924.1"/>
    <property type="molecule type" value="Genomic_DNA"/>
</dbReference>
<feature type="non-terminal residue" evidence="1">
    <location>
        <position position="118"/>
    </location>
</feature>
<accession>X1IUY1</accession>
<proteinExistence type="predicted"/>
<comment type="caution">
    <text evidence="1">The sequence shown here is derived from an EMBL/GenBank/DDBJ whole genome shotgun (WGS) entry which is preliminary data.</text>
</comment>
<sequence length="118" mass="13397">MKTDIDTCLKEIAGWYVQNRRGITDAELKAIVTKHCESEAEVKKFIGFLSSEPGQVRFKTLLRGRTPHPGAEEPWQMTLEQYALEKGARPDWVKAGYGETYRTHKRAVERALSEGQAC</sequence>
<evidence type="ECO:0000313" key="1">
    <source>
        <dbReference type="EMBL" id="GAH69924.1"/>
    </source>
</evidence>
<reference evidence="1" key="1">
    <citation type="journal article" date="2014" name="Front. Microbiol.">
        <title>High frequency of phylogenetically diverse reductive dehalogenase-homologous genes in deep subseafloor sedimentary metagenomes.</title>
        <authorList>
            <person name="Kawai M."/>
            <person name="Futagami T."/>
            <person name="Toyoda A."/>
            <person name="Takaki Y."/>
            <person name="Nishi S."/>
            <person name="Hori S."/>
            <person name="Arai W."/>
            <person name="Tsubouchi T."/>
            <person name="Morono Y."/>
            <person name="Uchiyama I."/>
            <person name="Ito T."/>
            <person name="Fujiyama A."/>
            <person name="Inagaki F."/>
            <person name="Takami H."/>
        </authorList>
    </citation>
    <scope>NUCLEOTIDE SEQUENCE</scope>
    <source>
        <strain evidence="1">Expedition CK06-06</strain>
    </source>
</reference>
<gene>
    <name evidence="1" type="ORF">S03H2_43383</name>
</gene>
<protein>
    <submittedName>
        <fullName evidence="1">Uncharacterized protein</fullName>
    </submittedName>
</protein>
<dbReference type="AlphaFoldDB" id="X1IUY1"/>
<name>X1IUY1_9ZZZZ</name>
<organism evidence="1">
    <name type="scientific">marine sediment metagenome</name>
    <dbReference type="NCBI Taxonomy" id="412755"/>
    <lineage>
        <taxon>unclassified sequences</taxon>
        <taxon>metagenomes</taxon>
        <taxon>ecological metagenomes</taxon>
    </lineage>
</organism>